<accession>A0A0H5QJW1</accession>
<dbReference type="AlphaFoldDB" id="A0A0H5QJW1"/>
<proteinExistence type="predicted"/>
<evidence type="ECO:0000313" key="1">
    <source>
        <dbReference type="EMBL" id="CRZ02380.1"/>
    </source>
</evidence>
<protein>
    <submittedName>
        <fullName evidence="1">Uncharacterized protein</fullName>
    </submittedName>
</protein>
<dbReference type="EMBL" id="HACM01001938">
    <property type="protein sequence ID" value="CRZ02380.1"/>
    <property type="molecule type" value="Transcribed_RNA"/>
</dbReference>
<reference evidence="1" key="1">
    <citation type="submission" date="2015-04" db="EMBL/GenBank/DDBJ databases">
        <title>The genome sequence of the plant pathogenic Rhizarian Plasmodiophora brassicae reveals insights in its biotrophic life cycle and the origin of chitin synthesis.</title>
        <authorList>
            <person name="Schwelm A."/>
            <person name="Fogelqvist J."/>
            <person name="Knaust A."/>
            <person name="Julke S."/>
            <person name="Lilja T."/>
            <person name="Dhandapani V."/>
            <person name="Bonilla-Rosso G."/>
            <person name="Karlsson M."/>
            <person name="Shevchenko A."/>
            <person name="Choi S.R."/>
            <person name="Kim H.G."/>
            <person name="Park J.Y."/>
            <person name="Lim Y.P."/>
            <person name="Ludwig-Muller J."/>
            <person name="Dixelius C."/>
        </authorList>
    </citation>
    <scope>NUCLEOTIDE SEQUENCE</scope>
    <source>
        <tissue evidence="1">Potato root galls</tissue>
    </source>
</reference>
<organism evidence="1">
    <name type="scientific">Spongospora subterranea</name>
    <dbReference type="NCBI Taxonomy" id="70186"/>
    <lineage>
        <taxon>Eukaryota</taxon>
        <taxon>Sar</taxon>
        <taxon>Rhizaria</taxon>
        <taxon>Endomyxa</taxon>
        <taxon>Phytomyxea</taxon>
        <taxon>Plasmodiophorida</taxon>
        <taxon>Plasmodiophoridae</taxon>
        <taxon>Spongospora</taxon>
    </lineage>
</organism>
<sequence length="134" mass="15078">SCAVQPSELEYDGLVTALKERRIRVPFGASDQFLRHILSNALVREKFMAPIKFPFGVRNLTLDDLNDLPPIALRKMLQQSRGKSAVQDIEVGDRQHLLERLKKTIAISNGSIRSRSWTKKKLLLGLLGLLSLNS</sequence>
<name>A0A0H5QJW1_9EUKA</name>
<feature type="non-terminal residue" evidence="1">
    <location>
        <position position="1"/>
    </location>
</feature>